<keyword evidence="3" id="KW-1185">Reference proteome</keyword>
<dbReference type="SUPFAM" id="SSF54593">
    <property type="entry name" value="Glyoxalase/Bleomycin resistance protein/Dihydroxybiphenyl dioxygenase"/>
    <property type="match status" value="1"/>
</dbReference>
<dbReference type="AlphaFoldDB" id="A0A7Y0ASR7"/>
<feature type="domain" description="VOC" evidence="1">
    <location>
        <begin position="11"/>
        <end position="121"/>
    </location>
</feature>
<accession>A0A7Y0ASR7</accession>
<dbReference type="InterPro" id="IPR004360">
    <property type="entry name" value="Glyas_Fos-R_dOase_dom"/>
</dbReference>
<evidence type="ECO:0000313" key="2">
    <source>
        <dbReference type="EMBL" id="NML72816.1"/>
    </source>
</evidence>
<reference evidence="2 3" key="1">
    <citation type="submission" date="2020-04" db="EMBL/GenBank/DDBJ databases">
        <title>Rhizobium sp. S-51 isolated from soil.</title>
        <authorList>
            <person name="Dahal R.H."/>
        </authorList>
    </citation>
    <scope>NUCLEOTIDE SEQUENCE [LARGE SCALE GENOMIC DNA]</scope>
    <source>
        <strain evidence="2 3">S-51</strain>
    </source>
</reference>
<dbReference type="InterPro" id="IPR037523">
    <property type="entry name" value="VOC_core"/>
</dbReference>
<evidence type="ECO:0000259" key="1">
    <source>
        <dbReference type="PROSITE" id="PS51819"/>
    </source>
</evidence>
<dbReference type="PROSITE" id="PS51819">
    <property type="entry name" value="VOC"/>
    <property type="match status" value="1"/>
</dbReference>
<dbReference type="Pfam" id="PF00903">
    <property type="entry name" value="Glyoxalase"/>
    <property type="match status" value="1"/>
</dbReference>
<dbReference type="InterPro" id="IPR029068">
    <property type="entry name" value="Glyas_Bleomycin-R_OHBP_Dase"/>
</dbReference>
<organism evidence="2 3">
    <name type="scientific">Rhizobium terricola</name>
    <dbReference type="NCBI Taxonomy" id="2728849"/>
    <lineage>
        <taxon>Bacteria</taxon>
        <taxon>Pseudomonadati</taxon>
        <taxon>Pseudomonadota</taxon>
        <taxon>Alphaproteobacteria</taxon>
        <taxon>Hyphomicrobiales</taxon>
        <taxon>Rhizobiaceae</taxon>
        <taxon>Rhizobium/Agrobacterium group</taxon>
        <taxon>Rhizobium</taxon>
    </lineage>
</organism>
<protein>
    <submittedName>
        <fullName evidence="2">Glyoxalase</fullName>
    </submittedName>
</protein>
<dbReference type="Proteomes" id="UP000541470">
    <property type="component" value="Unassembled WGS sequence"/>
</dbReference>
<comment type="caution">
    <text evidence="2">The sequence shown here is derived from an EMBL/GenBank/DDBJ whole genome shotgun (WGS) entry which is preliminary data.</text>
</comment>
<dbReference type="EMBL" id="JABBGK010000001">
    <property type="protein sequence ID" value="NML72816.1"/>
    <property type="molecule type" value="Genomic_DNA"/>
</dbReference>
<evidence type="ECO:0000313" key="3">
    <source>
        <dbReference type="Proteomes" id="UP000541470"/>
    </source>
</evidence>
<gene>
    <name evidence="2" type="ORF">HHL25_01625</name>
</gene>
<dbReference type="RefSeq" id="WP_169586617.1">
    <property type="nucleotide sequence ID" value="NZ_JABBGK010000001.1"/>
</dbReference>
<name>A0A7Y0ASR7_9HYPH</name>
<sequence>MNVESGVDIGRVEVLPILPSLDFQQTRDFYAGRLGFEVSDKGGEYLVVRRGRLELHFWQCEDPTLCENSSVFFRLDAFHALFDDFRRRGVEPVSGFDADEDDVTRFHIRDPHGNVLLFGRRLRPLA</sequence>
<dbReference type="Gene3D" id="3.10.180.10">
    <property type="entry name" value="2,3-Dihydroxybiphenyl 1,2-Dioxygenase, domain 1"/>
    <property type="match status" value="1"/>
</dbReference>
<proteinExistence type="predicted"/>